<dbReference type="GO" id="GO:0008863">
    <property type="term" value="F:formate dehydrogenase (NAD+) activity"/>
    <property type="evidence" value="ECO:0007669"/>
    <property type="project" value="InterPro"/>
</dbReference>
<dbReference type="GO" id="GO:0015944">
    <property type="term" value="P:formate oxidation"/>
    <property type="evidence" value="ECO:0007669"/>
    <property type="project" value="TreeGrafter"/>
</dbReference>
<evidence type="ECO:0000256" key="4">
    <source>
        <dbReference type="ARBA" id="ARBA00022448"/>
    </source>
</evidence>
<feature type="transmembrane region" description="Helical" evidence="13">
    <location>
        <begin position="108"/>
        <end position="130"/>
    </location>
</feature>
<dbReference type="GO" id="GO:0009326">
    <property type="term" value="C:formate dehydrogenase complex"/>
    <property type="evidence" value="ECO:0007669"/>
    <property type="project" value="InterPro"/>
</dbReference>
<dbReference type="RefSeq" id="WP_084283403.1">
    <property type="nucleotide sequence ID" value="NZ_FWXJ01000006.1"/>
</dbReference>
<keyword evidence="4" id="KW-0813">Transport</keyword>
<evidence type="ECO:0000256" key="10">
    <source>
        <dbReference type="ARBA" id="ARBA00022989"/>
    </source>
</evidence>
<dbReference type="STRING" id="1938817.SAMN06296008_10668"/>
<feature type="transmembrane region" description="Helical" evidence="13">
    <location>
        <begin position="179"/>
        <end position="196"/>
    </location>
</feature>
<keyword evidence="11" id="KW-0408">Iron</keyword>
<dbReference type="PANTHER" id="PTHR30074">
    <property type="entry name" value="FORMATE DEHYDROGENASE, NITRATE-INDUCIBLE, CYTOCHROME B556 FDN SUBUNIT"/>
    <property type="match status" value="1"/>
</dbReference>
<evidence type="ECO:0000313" key="16">
    <source>
        <dbReference type="EMBL" id="SMC50531.1"/>
    </source>
</evidence>
<feature type="transmembrane region" description="Helical" evidence="13">
    <location>
        <begin position="154"/>
        <end position="173"/>
    </location>
</feature>
<dbReference type="GO" id="GO:0036397">
    <property type="term" value="F:formate dehydrogenase (quinone) activity"/>
    <property type="evidence" value="ECO:0007669"/>
    <property type="project" value="TreeGrafter"/>
</dbReference>
<dbReference type="GO" id="GO:0046872">
    <property type="term" value="F:metal ion binding"/>
    <property type="evidence" value="ECO:0007669"/>
    <property type="project" value="UniProtKB-KW"/>
</dbReference>
<keyword evidence="6" id="KW-0349">Heme</keyword>
<name>A0A1W1ZR39_9BURK</name>
<feature type="chain" id="PRO_5012258338" evidence="14">
    <location>
        <begin position="26"/>
        <end position="372"/>
    </location>
</feature>
<keyword evidence="7 13" id="KW-0812">Transmembrane</keyword>
<dbReference type="Pfam" id="PF01292">
    <property type="entry name" value="Ni_hydr_CYTB"/>
    <property type="match status" value="1"/>
</dbReference>
<organism evidence="16 17">
    <name type="scientific">Polynucleobacter kasalickyi</name>
    <dbReference type="NCBI Taxonomy" id="1938817"/>
    <lineage>
        <taxon>Bacteria</taxon>
        <taxon>Pseudomonadati</taxon>
        <taxon>Pseudomonadota</taxon>
        <taxon>Betaproteobacteria</taxon>
        <taxon>Burkholderiales</taxon>
        <taxon>Burkholderiaceae</taxon>
        <taxon>Polynucleobacter</taxon>
    </lineage>
</organism>
<dbReference type="GO" id="GO:0022904">
    <property type="term" value="P:respiratory electron transport chain"/>
    <property type="evidence" value="ECO:0007669"/>
    <property type="project" value="InterPro"/>
</dbReference>
<protein>
    <submittedName>
        <fullName evidence="16">Formate dehydrogenase gamma subunit</fullName>
    </submittedName>
</protein>
<evidence type="ECO:0000256" key="11">
    <source>
        <dbReference type="ARBA" id="ARBA00023004"/>
    </source>
</evidence>
<dbReference type="Proteomes" id="UP000192708">
    <property type="component" value="Unassembled WGS sequence"/>
</dbReference>
<dbReference type="InterPro" id="IPR016174">
    <property type="entry name" value="Di-haem_cyt_TM"/>
</dbReference>
<evidence type="ECO:0000256" key="6">
    <source>
        <dbReference type="ARBA" id="ARBA00022617"/>
    </source>
</evidence>
<keyword evidence="14" id="KW-0732">Signal</keyword>
<feature type="transmembrane region" description="Helical" evidence="13">
    <location>
        <begin position="203"/>
        <end position="219"/>
    </location>
</feature>
<evidence type="ECO:0000313" key="17">
    <source>
        <dbReference type="Proteomes" id="UP000192708"/>
    </source>
</evidence>
<dbReference type="InterPro" id="IPR006471">
    <property type="entry name" value="Formate_DH_gsu"/>
</dbReference>
<dbReference type="InterPro" id="IPR051817">
    <property type="entry name" value="FDH_cytochrome_b556_subunit"/>
</dbReference>
<dbReference type="GO" id="GO:0005886">
    <property type="term" value="C:plasma membrane"/>
    <property type="evidence" value="ECO:0007669"/>
    <property type="project" value="UniProtKB-SubCell"/>
</dbReference>
<dbReference type="SUPFAM" id="SSF81342">
    <property type="entry name" value="Transmembrane di-heme cytochromes"/>
    <property type="match status" value="1"/>
</dbReference>
<feature type="domain" description="Cytochrome b561 bacterial/Ni-hydrogenase" evidence="15">
    <location>
        <begin position="147"/>
        <end position="326"/>
    </location>
</feature>
<keyword evidence="10 13" id="KW-1133">Transmembrane helix</keyword>
<evidence type="ECO:0000256" key="9">
    <source>
        <dbReference type="ARBA" id="ARBA00022982"/>
    </source>
</evidence>
<evidence type="ECO:0000256" key="14">
    <source>
        <dbReference type="SAM" id="SignalP"/>
    </source>
</evidence>
<keyword evidence="12 13" id="KW-0472">Membrane</keyword>
<dbReference type="PANTHER" id="PTHR30074:SF6">
    <property type="entry name" value="FORMATE DEHYDROGENASE GAMMA SUBUNIT"/>
    <property type="match status" value="1"/>
</dbReference>
<evidence type="ECO:0000256" key="7">
    <source>
        <dbReference type="ARBA" id="ARBA00022692"/>
    </source>
</evidence>
<dbReference type="EMBL" id="FWXJ01000006">
    <property type="protein sequence ID" value="SMC50531.1"/>
    <property type="molecule type" value="Genomic_DNA"/>
</dbReference>
<keyword evidence="8" id="KW-0479">Metal-binding</keyword>
<dbReference type="NCBIfam" id="TIGR01583">
    <property type="entry name" value="formate-DH-gamm"/>
    <property type="match status" value="1"/>
</dbReference>
<evidence type="ECO:0000256" key="3">
    <source>
        <dbReference type="ARBA" id="ARBA00010747"/>
    </source>
</evidence>
<keyword evidence="9" id="KW-0249">Electron transport</keyword>
<evidence type="ECO:0000256" key="8">
    <source>
        <dbReference type="ARBA" id="ARBA00022723"/>
    </source>
</evidence>
<evidence type="ECO:0000259" key="15">
    <source>
        <dbReference type="Pfam" id="PF01292"/>
    </source>
</evidence>
<evidence type="ECO:0000256" key="13">
    <source>
        <dbReference type="SAM" id="Phobius"/>
    </source>
</evidence>
<evidence type="ECO:0000256" key="5">
    <source>
        <dbReference type="ARBA" id="ARBA00022475"/>
    </source>
</evidence>
<sequence length="372" mass="41153">MKFFKNILIQLTCLLSLSVMLPTIAAEPATANSAVTLPGVESANIMDVDTRSDAQAQRERAITQPANNAPFWRAVNSDTAHYVSIPNKEAGVLIQKSGQDWRLFRNGIITVFGGWLIILVVSAITIFYFFKGPIKLEHPRTGKLIERFTAIERLAHWTMAYSFVALAITGLFILFGKYVALPIVGSYLFGLFLFLFKNVHNLVGPLFTVSVIVFFVMFVKDNIPGPSDWAWIKSMGGARGHAAAGRFNFGEKMWFWIGMTTLGLIVSASGWVLDMIVPGLDYWRGTMQIANVIHGIAALFIIIFAMGHIYIGTIGTEGAIDGMKTGYVDETWARQHHSMWLEDIESGKIPASREPEKSASADLAKKILRSTS</sequence>
<evidence type="ECO:0000256" key="12">
    <source>
        <dbReference type="ARBA" id="ARBA00023136"/>
    </source>
</evidence>
<dbReference type="GO" id="GO:0009061">
    <property type="term" value="P:anaerobic respiration"/>
    <property type="evidence" value="ECO:0007669"/>
    <property type="project" value="TreeGrafter"/>
</dbReference>
<proteinExistence type="inferred from homology"/>
<comment type="cofactor">
    <cofactor evidence="1">
        <name>heme</name>
        <dbReference type="ChEBI" id="CHEBI:30413"/>
    </cofactor>
</comment>
<dbReference type="OrthoDB" id="9790598at2"/>
<keyword evidence="17" id="KW-1185">Reference proteome</keyword>
<feature type="signal peptide" evidence="14">
    <location>
        <begin position="1"/>
        <end position="25"/>
    </location>
</feature>
<dbReference type="Gene3D" id="1.20.950.20">
    <property type="entry name" value="Transmembrane di-heme cytochromes, Chain C"/>
    <property type="match status" value="1"/>
</dbReference>
<dbReference type="InterPro" id="IPR011577">
    <property type="entry name" value="Cyt_b561_bac/Ni-Hgenase"/>
</dbReference>
<reference evidence="16 17" key="1">
    <citation type="submission" date="2017-04" db="EMBL/GenBank/DDBJ databases">
        <authorList>
            <person name="Afonso C.L."/>
            <person name="Miller P.J."/>
            <person name="Scott M.A."/>
            <person name="Spackman E."/>
            <person name="Goraichik I."/>
            <person name="Dimitrov K.M."/>
            <person name="Suarez D.L."/>
            <person name="Swayne D.E."/>
        </authorList>
    </citation>
    <scope>NUCLEOTIDE SEQUENCE [LARGE SCALE GENOMIC DNA]</scope>
    <source>
        <strain evidence="16 17">VK13</strain>
    </source>
</reference>
<comment type="similarity">
    <text evidence="3">Belongs to the formate dehydrogenase gamma subunit family.</text>
</comment>
<comment type="subcellular location">
    <subcellularLocation>
        <location evidence="2">Cell membrane</location>
        <topology evidence="2">Multi-pass membrane protein</topology>
    </subcellularLocation>
</comment>
<feature type="transmembrane region" description="Helical" evidence="13">
    <location>
        <begin position="289"/>
        <end position="311"/>
    </location>
</feature>
<accession>A0A1W1ZR39</accession>
<keyword evidence="5" id="KW-1003">Cell membrane</keyword>
<feature type="transmembrane region" description="Helical" evidence="13">
    <location>
        <begin position="253"/>
        <end position="277"/>
    </location>
</feature>
<dbReference type="GO" id="GO:0009055">
    <property type="term" value="F:electron transfer activity"/>
    <property type="evidence" value="ECO:0007669"/>
    <property type="project" value="InterPro"/>
</dbReference>
<gene>
    <name evidence="16" type="ORF">SAMN06296008_10668</name>
</gene>
<evidence type="ECO:0000256" key="2">
    <source>
        <dbReference type="ARBA" id="ARBA00004651"/>
    </source>
</evidence>
<evidence type="ECO:0000256" key="1">
    <source>
        <dbReference type="ARBA" id="ARBA00001971"/>
    </source>
</evidence>
<dbReference type="AlphaFoldDB" id="A0A1W1ZR39"/>